<comment type="caution">
    <text evidence="7">The sequence shown here is derived from an EMBL/GenBank/DDBJ whole genome shotgun (WGS) entry which is preliminary data.</text>
</comment>
<dbReference type="Proteomes" id="UP000037751">
    <property type="component" value="Unassembled WGS sequence"/>
</dbReference>
<dbReference type="Pfam" id="PF00472">
    <property type="entry name" value="RF-1"/>
    <property type="match status" value="1"/>
</dbReference>
<evidence type="ECO:0000256" key="5">
    <source>
        <dbReference type="SAM" id="MobiDB-lite"/>
    </source>
</evidence>
<evidence type="ECO:0000313" key="7">
    <source>
        <dbReference type="EMBL" id="KOS13473.1"/>
    </source>
</evidence>
<feature type="region of interest" description="Disordered" evidence="5">
    <location>
        <begin position="117"/>
        <end position="166"/>
    </location>
</feature>
<dbReference type="GO" id="GO:0003747">
    <property type="term" value="F:translation release factor activity"/>
    <property type="evidence" value="ECO:0007669"/>
    <property type="project" value="InterPro"/>
</dbReference>
<dbReference type="VEuPathDB" id="FungiDB:Malapachy_0239"/>
<dbReference type="InterPro" id="IPR000352">
    <property type="entry name" value="Pep_chain_release_fac_I"/>
</dbReference>
<dbReference type="AlphaFoldDB" id="A0A0M9VNK9"/>
<evidence type="ECO:0000313" key="8">
    <source>
        <dbReference type="Proteomes" id="UP000037751"/>
    </source>
</evidence>
<keyword evidence="8" id="KW-1185">Reference proteome</keyword>
<comment type="subcellular location">
    <subcellularLocation>
        <location evidence="1">Mitochondrion</location>
    </subcellularLocation>
</comment>
<dbReference type="InterPro" id="IPR052405">
    <property type="entry name" value="Mito_Transl_Release_Factor"/>
</dbReference>
<dbReference type="GeneID" id="28726644"/>
<dbReference type="PANTHER" id="PTHR46203:SF1">
    <property type="entry name" value="MITOCHONDRIAL TRANSLATION RELEASE FACTOR IN RESCUE"/>
    <property type="match status" value="1"/>
</dbReference>
<evidence type="ECO:0000256" key="1">
    <source>
        <dbReference type="ARBA" id="ARBA00004173"/>
    </source>
</evidence>
<dbReference type="GO" id="GO:0005739">
    <property type="term" value="C:mitochondrion"/>
    <property type="evidence" value="ECO:0007669"/>
    <property type="project" value="UniProtKB-SubCell"/>
</dbReference>
<gene>
    <name evidence="7" type="ORF">Malapachy_0239</name>
</gene>
<accession>A0A0M9VNK9</accession>
<keyword evidence="3" id="KW-0809">Transit peptide</keyword>
<feature type="region of interest" description="Disordered" evidence="5">
    <location>
        <begin position="1"/>
        <end position="25"/>
    </location>
</feature>
<evidence type="ECO:0000256" key="4">
    <source>
        <dbReference type="ARBA" id="ARBA00023128"/>
    </source>
</evidence>
<comment type="similarity">
    <text evidence="2">Belongs to the prokaryotic/mitochondrial release factor family.</text>
</comment>
<evidence type="ECO:0000256" key="3">
    <source>
        <dbReference type="ARBA" id="ARBA00022946"/>
    </source>
</evidence>
<feature type="compositionally biased region" description="Basic residues" evidence="5">
    <location>
        <begin position="141"/>
        <end position="155"/>
    </location>
</feature>
<dbReference type="STRING" id="77020.A0A0M9VNK9"/>
<dbReference type="Gene3D" id="3.30.160.20">
    <property type="match status" value="1"/>
</dbReference>
<dbReference type="OrthoDB" id="277888at2759"/>
<reference evidence="7 8" key="1">
    <citation type="submission" date="2015-07" db="EMBL/GenBank/DDBJ databases">
        <title>Draft Genome Sequence of Malassezia furfur CBS1878 and Malassezia pachydermatis CBS1879.</title>
        <authorList>
            <person name="Triana S."/>
            <person name="Ohm R."/>
            <person name="Gonzalez A."/>
            <person name="DeCock H."/>
            <person name="Restrepo S."/>
            <person name="Celis A."/>
        </authorList>
    </citation>
    <scope>NUCLEOTIDE SEQUENCE [LARGE SCALE GENOMIC DNA]</scope>
    <source>
        <strain evidence="7 8">CBS 1879</strain>
    </source>
</reference>
<keyword evidence="4" id="KW-0496">Mitochondrion</keyword>
<dbReference type="RefSeq" id="XP_017991105.1">
    <property type="nucleotide sequence ID" value="XM_018134769.1"/>
</dbReference>
<dbReference type="InterPro" id="IPR045853">
    <property type="entry name" value="Pep_chain_release_fac_I_sf"/>
</dbReference>
<dbReference type="PANTHER" id="PTHR46203">
    <property type="entry name" value="PROBABLE PEPTIDE CHAIN RELEASE FACTOR C12ORF65"/>
    <property type="match status" value="1"/>
</dbReference>
<evidence type="ECO:0000259" key="6">
    <source>
        <dbReference type="Pfam" id="PF00472"/>
    </source>
</evidence>
<feature type="domain" description="Prokaryotic-type class I peptide chain release factors" evidence="6">
    <location>
        <begin position="45"/>
        <end position="153"/>
    </location>
</feature>
<organism evidence="7 8">
    <name type="scientific">Malassezia pachydermatis</name>
    <dbReference type="NCBI Taxonomy" id="77020"/>
    <lineage>
        <taxon>Eukaryota</taxon>
        <taxon>Fungi</taxon>
        <taxon>Dikarya</taxon>
        <taxon>Basidiomycota</taxon>
        <taxon>Ustilaginomycotina</taxon>
        <taxon>Malasseziomycetes</taxon>
        <taxon>Malasseziales</taxon>
        <taxon>Malasseziaceae</taxon>
        <taxon>Malassezia</taxon>
    </lineage>
</organism>
<sequence length="166" mass="18731">MADDSAESVSSCPSTDEHVEPGTVPTWFQQGRYAFARDGSKKKPIELDESDLRERFIRGSGPGGQAINKLSTNVELTHLPTGTRITCQATRSRAQNREIARRQMSQRLEWLIKKAWAPSSTKSTSRALAPSVVQSKWDKERKKKQNKRKKQKRRAHQEEAPSTPSS</sequence>
<name>A0A0M9VNK9_9BASI</name>
<evidence type="ECO:0000256" key="2">
    <source>
        <dbReference type="ARBA" id="ARBA00010835"/>
    </source>
</evidence>
<dbReference type="GO" id="GO:0032543">
    <property type="term" value="P:mitochondrial translation"/>
    <property type="evidence" value="ECO:0007669"/>
    <property type="project" value="UniProtKB-ARBA"/>
</dbReference>
<protein>
    <submittedName>
        <fullName evidence="7">Rf-1 domain-containing protein</fullName>
    </submittedName>
</protein>
<proteinExistence type="inferred from homology"/>
<dbReference type="SUPFAM" id="SSF75620">
    <property type="entry name" value="Release factor"/>
    <property type="match status" value="1"/>
</dbReference>
<dbReference type="EMBL" id="LGAV01000006">
    <property type="protein sequence ID" value="KOS13473.1"/>
    <property type="molecule type" value="Genomic_DNA"/>
</dbReference>